<feature type="transmembrane region" description="Helical" evidence="10">
    <location>
        <begin position="6"/>
        <end position="26"/>
    </location>
</feature>
<keyword evidence="6" id="KW-0297">G-protein coupled receptor</keyword>
<dbReference type="InterPro" id="IPR001499">
    <property type="entry name" value="GPCR_STE3"/>
</dbReference>
<feature type="transmembrane region" description="Helical" evidence="10">
    <location>
        <begin position="115"/>
        <end position="137"/>
    </location>
</feature>
<keyword evidence="8" id="KW-0675">Receptor</keyword>
<feature type="transmembrane region" description="Helical" evidence="10">
    <location>
        <begin position="72"/>
        <end position="91"/>
    </location>
</feature>
<accession>A0AAW0FPI0</accession>
<protein>
    <recommendedName>
        <fullName evidence="13">Pheromone receptor</fullName>
    </recommendedName>
</protein>
<organism evidence="11 12">
    <name type="scientific">Cerrena zonata</name>
    <dbReference type="NCBI Taxonomy" id="2478898"/>
    <lineage>
        <taxon>Eukaryota</taxon>
        <taxon>Fungi</taxon>
        <taxon>Dikarya</taxon>
        <taxon>Basidiomycota</taxon>
        <taxon>Agaricomycotina</taxon>
        <taxon>Agaricomycetes</taxon>
        <taxon>Polyporales</taxon>
        <taxon>Cerrenaceae</taxon>
        <taxon>Cerrena</taxon>
    </lineage>
</organism>
<dbReference type="InterPro" id="IPR000481">
    <property type="entry name" value="GPCR_Pheromne_B_alpha_rcpt"/>
</dbReference>
<dbReference type="PRINTS" id="PR00899">
    <property type="entry name" value="GPCRSTE3"/>
</dbReference>
<reference evidence="11 12" key="1">
    <citation type="submission" date="2022-09" db="EMBL/GenBank/DDBJ databases">
        <authorList>
            <person name="Palmer J.M."/>
        </authorList>
    </citation>
    <scope>NUCLEOTIDE SEQUENCE [LARGE SCALE GENOMIC DNA]</scope>
    <source>
        <strain evidence="11 12">DSM 7382</strain>
    </source>
</reference>
<dbReference type="PANTHER" id="PTHR28097:SF1">
    <property type="entry name" value="PHEROMONE A FACTOR RECEPTOR"/>
    <property type="match status" value="1"/>
</dbReference>
<comment type="caution">
    <text evidence="11">The sequence shown here is derived from an EMBL/GenBank/DDBJ whole genome shotgun (WGS) entry which is preliminary data.</text>
</comment>
<keyword evidence="4 10" id="KW-0812">Transmembrane</keyword>
<keyword evidence="7 10" id="KW-0472">Membrane</keyword>
<evidence type="ECO:0000313" key="12">
    <source>
        <dbReference type="Proteomes" id="UP001385951"/>
    </source>
</evidence>
<gene>
    <name evidence="11" type="ORF">QCA50_016180</name>
</gene>
<evidence type="ECO:0000256" key="8">
    <source>
        <dbReference type="ARBA" id="ARBA00023170"/>
    </source>
</evidence>
<keyword evidence="5 10" id="KW-1133">Transmembrane helix</keyword>
<feature type="transmembrane region" description="Helical" evidence="10">
    <location>
        <begin position="277"/>
        <end position="293"/>
    </location>
</feature>
<sequence length="409" mass="45678">MISSDPTYPLYPIVSFIGLVLSLVPLPWHLQAWNSGTCFFMMWTALASLNKFVNSVVWAGNAIDSAPAWCEISTRITIGVSIGIPAASLCINRRLYKIARVSAVTISRAEKRRAVIIDTLICIVFPCICMALAYIVQGHRYDIFEDLGCRPAIFNTVPAYFLVSMWPIVIGSISAVYCILSLRALLARQAQFNQFLSAGSSLTMSRYLRLMALAFTDLCLTVPLGIYQVCSNAVGGDVEPWRGWADAHFNFNRVGQFPAGMWRADRNVEIPLELDRWIVPCCAFIFFAYFGFAEEARRNYVNAYRFVTAPFRKLRSKSSSEKLADEHSKASSFQTTSPSVPEFLPPYTSHANSRGSFLSIDKKEKIEFDDSQPPHSSIPFIMPDVPVSPSSSSHDDTLSYYAQSVYHAV</sequence>
<dbReference type="PANTHER" id="PTHR28097">
    <property type="entry name" value="PHEROMONE A FACTOR RECEPTOR"/>
    <property type="match status" value="1"/>
</dbReference>
<evidence type="ECO:0000256" key="1">
    <source>
        <dbReference type="ARBA" id="ARBA00004141"/>
    </source>
</evidence>
<dbReference type="AlphaFoldDB" id="A0AAW0FPI0"/>
<keyword evidence="3" id="KW-0589">Pheromone response</keyword>
<keyword evidence="9" id="KW-0807">Transducer</keyword>
<name>A0AAW0FPI0_9APHY</name>
<feature type="transmembrane region" description="Helical" evidence="10">
    <location>
        <begin position="207"/>
        <end position="227"/>
    </location>
</feature>
<evidence type="ECO:0000256" key="2">
    <source>
        <dbReference type="ARBA" id="ARBA00011085"/>
    </source>
</evidence>
<evidence type="ECO:0000313" key="11">
    <source>
        <dbReference type="EMBL" id="KAK7680870.1"/>
    </source>
</evidence>
<evidence type="ECO:0000256" key="6">
    <source>
        <dbReference type="ARBA" id="ARBA00023040"/>
    </source>
</evidence>
<feature type="transmembrane region" description="Helical" evidence="10">
    <location>
        <begin position="157"/>
        <end position="186"/>
    </location>
</feature>
<dbReference type="CDD" id="cd14966">
    <property type="entry name" value="7tmD_STE3"/>
    <property type="match status" value="1"/>
</dbReference>
<feature type="transmembrane region" description="Helical" evidence="10">
    <location>
        <begin position="38"/>
        <end position="60"/>
    </location>
</feature>
<keyword evidence="12" id="KW-1185">Reference proteome</keyword>
<proteinExistence type="inferred from homology"/>
<evidence type="ECO:0000256" key="7">
    <source>
        <dbReference type="ARBA" id="ARBA00023136"/>
    </source>
</evidence>
<dbReference type="Pfam" id="PF02076">
    <property type="entry name" value="STE3"/>
    <property type="match status" value="1"/>
</dbReference>
<evidence type="ECO:0000256" key="5">
    <source>
        <dbReference type="ARBA" id="ARBA00022989"/>
    </source>
</evidence>
<dbReference type="GO" id="GO:0005886">
    <property type="term" value="C:plasma membrane"/>
    <property type="evidence" value="ECO:0007669"/>
    <property type="project" value="TreeGrafter"/>
</dbReference>
<evidence type="ECO:0000256" key="3">
    <source>
        <dbReference type="ARBA" id="ARBA00022507"/>
    </source>
</evidence>
<dbReference type="EMBL" id="JASBNA010000046">
    <property type="protein sequence ID" value="KAK7680870.1"/>
    <property type="molecule type" value="Genomic_DNA"/>
</dbReference>
<evidence type="ECO:0008006" key="13">
    <source>
        <dbReference type="Google" id="ProtNLM"/>
    </source>
</evidence>
<dbReference type="PRINTS" id="PR00901">
    <property type="entry name" value="PHEROMONEBAR"/>
</dbReference>
<comment type="similarity">
    <text evidence="2">Belongs to the G-protein coupled receptor 4 family.</text>
</comment>
<dbReference type="GO" id="GO:0000750">
    <property type="term" value="P:pheromone-dependent signal transduction involved in conjugation with cellular fusion"/>
    <property type="evidence" value="ECO:0007669"/>
    <property type="project" value="TreeGrafter"/>
</dbReference>
<comment type="subcellular location">
    <subcellularLocation>
        <location evidence="1">Membrane</location>
        <topology evidence="1">Multi-pass membrane protein</topology>
    </subcellularLocation>
</comment>
<evidence type="ECO:0000256" key="9">
    <source>
        <dbReference type="ARBA" id="ARBA00023224"/>
    </source>
</evidence>
<dbReference type="GO" id="GO:0004934">
    <property type="term" value="F:mating-type alpha-factor pheromone receptor activity"/>
    <property type="evidence" value="ECO:0007669"/>
    <property type="project" value="InterPro"/>
</dbReference>
<evidence type="ECO:0000256" key="4">
    <source>
        <dbReference type="ARBA" id="ARBA00022692"/>
    </source>
</evidence>
<evidence type="ECO:0000256" key="10">
    <source>
        <dbReference type="SAM" id="Phobius"/>
    </source>
</evidence>
<dbReference type="Proteomes" id="UP001385951">
    <property type="component" value="Unassembled WGS sequence"/>
</dbReference>